<proteinExistence type="predicted"/>
<name>A0A0E2AQI7_BACFG</name>
<dbReference type="Proteomes" id="UP000003879">
    <property type="component" value="Unassembled WGS sequence"/>
</dbReference>
<dbReference type="AlphaFoldDB" id="A0A0E2AQI7"/>
<evidence type="ECO:0000313" key="2">
    <source>
        <dbReference type="Proteomes" id="UP000003879"/>
    </source>
</evidence>
<dbReference type="HOGENOM" id="CLU_2366946_0_0_10"/>
<evidence type="ECO:0000313" key="1">
    <source>
        <dbReference type="EMBL" id="EIY96125.1"/>
    </source>
</evidence>
<dbReference type="RefSeq" id="WP_005794538.1">
    <property type="nucleotide sequence ID" value="NZ_JH724215.1"/>
</dbReference>
<comment type="caution">
    <text evidence="1">The sequence shown here is derived from an EMBL/GenBank/DDBJ whole genome shotgun (WGS) entry which is preliminary data.</text>
</comment>
<organism evidence="1 2">
    <name type="scientific">Bacteroides fragilis CL07T12C05</name>
    <dbReference type="NCBI Taxonomy" id="997883"/>
    <lineage>
        <taxon>Bacteria</taxon>
        <taxon>Pseudomonadati</taxon>
        <taxon>Bacteroidota</taxon>
        <taxon>Bacteroidia</taxon>
        <taxon>Bacteroidales</taxon>
        <taxon>Bacteroidaceae</taxon>
        <taxon>Bacteroides</taxon>
    </lineage>
</organism>
<sequence length="95" mass="10403">MELYPTSLTGIVQSSENELFYLLPIQNLSALQELRGHLTCAIDVLSNPEGNSPEKCLDAIRTLNSFVAALSVNDGDHYEAMDTAFADTIRKTGNK</sequence>
<dbReference type="EMBL" id="AGXN01000012">
    <property type="protein sequence ID" value="EIY96125.1"/>
    <property type="molecule type" value="Genomic_DNA"/>
</dbReference>
<protein>
    <submittedName>
        <fullName evidence="1">Uncharacterized protein</fullName>
    </submittedName>
</protein>
<dbReference type="PATRIC" id="fig|997883.3.peg.2109"/>
<gene>
    <name evidence="1" type="ORF">HMPREF1056_02013</name>
</gene>
<reference evidence="1 2" key="1">
    <citation type="submission" date="2012-02" db="EMBL/GenBank/DDBJ databases">
        <title>The Genome Sequence of Bacteroides fragilis CL07T12C05.</title>
        <authorList>
            <consortium name="The Broad Institute Genome Sequencing Platform"/>
            <person name="Earl A."/>
            <person name="Ward D."/>
            <person name="Feldgarden M."/>
            <person name="Gevers D."/>
            <person name="Zitomersky N.L."/>
            <person name="Coyne M.J."/>
            <person name="Comstock L.E."/>
            <person name="Young S.K."/>
            <person name="Zeng Q."/>
            <person name="Gargeya S."/>
            <person name="Fitzgerald M."/>
            <person name="Haas B."/>
            <person name="Abouelleil A."/>
            <person name="Alvarado L."/>
            <person name="Arachchi H.M."/>
            <person name="Berlin A."/>
            <person name="Chapman S.B."/>
            <person name="Gearin G."/>
            <person name="Goldberg J."/>
            <person name="Griggs A."/>
            <person name="Gujja S."/>
            <person name="Hansen M."/>
            <person name="Heiman D."/>
            <person name="Howarth C."/>
            <person name="Larimer J."/>
            <person name="Lui A."/>
            <person name="MacDonald P.J.P."/>
            <person name="McCowen C."/>
            <person name="Montmayeur A."/>
            <person name="Murphy C."/>
            <person name="Neiman D."/>
            <person name="Pearson M."/>
            <person name="Priest M."/>
            <person name="Roberts A."/>
            <person name="Saif S."/>
            <person name="Shea T."/>
            <person name="Sisk P."/>
            <person name="Stolte C."/>
            <person name="Sykes S."/>
            <person name="Wortman J."/>
            <person name="Nusbaum C."/>
            <person name="Birren B."/>
        </authorList>
    </citation>
    <scope>NUCLEOTIDE SEQUENCE [LARGE SCALE GENOMIC DNA]</scope>
    <source>
        <strain evidence="1 2">CL07T12C05</strain>
    </source>
</reference>
<accession>A0A0E2AQI7</accession>